<evidence type="ECO:0000256" key="6">
    <source>
        <dbReference type="ARBA" id="ARBA00022801"/>
    </source>
</evidence>
<dbReference type="InterPro" id="IPR011545">
    <property type="entry name" value="DEAD/DEAH_box_helicase_dom"/>
</dbReference>
<dbReference type="Gene3D" id="1.10.3210.30">
    <property type="match status" value="1"/>
</dbReference>
<dbReference type="Gene3D" id="3.40.50.300">
    <property type="entry name" value="P-loop containing nucleotide triphosphate hydrolases"/>
    <property type="match status" value="2"/>
</dbReference>
<dbReference type="SMART" id="SM00490">
    <property type="entry name" value="HELICc"/>
    <property type="match status" value="1"/>
</dbReference>
<dbReference type="Pfam" id="PF18019">
    <property type="entry name" value="Cas3_HD"/>
    <property type="match status" value="1"/>
</dbReference>
<sequence length="945" mass="101481">MGWSEAARSVWGKTDRDTGSWMPLVQHLEDSAAVAGFLWDEWLAPNVRRVISEPLPSGEADGRALLTFLAGIHDLGKASPAFAAKAEYAGPEFAGLVTDMEGQGLRVGPASPQAPPHCRVGQFLLTEWLQQQGFSKGAADGFASPVGAHHGVPPTTLELRALRGQESVGATDAWRAVQSEIVEGVAARTGADQLLPDWTRLSLPLTAQVLLTAAVVVADWLASDVKRFPHEVLAAGARLANAQLARDLMMPWSPTAAPDAESLLRERFPHLADAQIHPMQIDAVKAAKAVEEPAALLIEAPMGQGKTEAALAAAEVLASRFGQSGVMVGLPTMATSDAMFGRVRSWIDDLPGDAANSIFLAHGKAELNDDYALLTKDAYYRSVGDPERDRSDPGGAQASSWLQGRRKGVLANMVVGTIDQVLMGALKVRHTALRLLALAGKVVVIDEVHASDVYMNVYLRGVLEWLGAFGTPVVLVSATLPPRTREELLAAYAAGRRGLVDDLTDQDAQDEEHAGAYPRVTVQGRSRTTVPVEVVGESRDLAVERMDDDVTELVGLVGGAVADGACVAVICNTVTRAQEAYDALLERLGPERVQLVHSRFVATDRMRREQHLRDLLGPPGSDGVSVGRPRGFVVVGTQVLEQSLDIDVDLMITDLAPIDLVLQRSGRLHRHRRGAGEQHRPEAFRTPRLYVRAVGPIDLAGDPPALDDGGTAVYGGAPLLRSALVLEPYLAGQPLALPADIPVLVARGYSAALEPPAGWATAWAEAEKTAQREAENREEAAGKFLLVDPFYERSMIGWLNARVDDRGDEARSAAQVRDGDEGIEVVIVIRNDFGEVSLLPGENGEPGRSLPDVSFDAPEHALAREVARHSLRLPATMSRGRRGDAVIAELERLGADFTGWQQSRWLRGVLVLPLDGEGRANISGQFLHYDRDRGLMMTAMGTEGA</sequence>
<keyword evidence="11" id="KW-0255">Endonuclease</keyword>
<dbReference type="InterPro" id="IPR014001">
    <property type="entry name" value="Helicase_ATP-bd"/>
</dbReference>
<dbReference type="SMART" id="SM00487">
    <property type="entry name" value="DEXDc"/>
    <property type="match status" value="1"/>
</dbReference>
<dbReference type="PROSITE" id="PS51643">
    <property type="entry name" value="HD_CAS3"/>
    <property type="match status" value="1"/>
</dbReference>
<evidence type="ECO:0000256" key="1">
    <source>
        <dbReference type="ARBA" id="ARBA00006847"/>
    </source>
</evidence>
<dbReference type="SUPFAM" id="SSF52540">
    <property type="entry name" value="P-loop containing nucleoside triphosphate hydrolases"/>
    <property type="match status" value="1"/>
</dbReference>
<dbReference type="EMBL" id="VFOK01000001">
    <property type="protein sequence ID" value="TQL34700.1"/>
    <property type="molecule type" value="Genomic_DNA"/>
</dbReference>
<dbReference type="PANTHER" id="PTHR47963:SF9">
    <property type="entry name" value="CRISPR-ASSOCIATED ENDONUCLEASE_HELICASE CAS3"/>
    <property type="match status" value="1"/>
</dbReference>
<evidence type="ECO:0000256" key="3">
    <source>
        <dbReference type="ARBA" id="ARBA00022722"/>
    </source>
</evidence>
<keyword evidence="12" id="KW-1185">Reference proteome</keyword>
<dbReference type="GO" id="GO:0005524">
    <property type="term" value="F:ATP binding"/>
    <property type="evidence" value="ECO:0007669"/>
    <property type="project" value="UniProtKB-KW"/>
</dbReference>
<dbReference type="GO" id="GO:0003723">
    <property type="term" value="F:RNA binding"/>
    <property type="evidence" value="ECO:0007669"/>
    <property type="project" value="TreeGrafter"/>
</dbReference>
<dbReference type="CDD" id="cd09641">
    <property type="entry name" value="Cas3''_I"/>
    <property type="match status" value="1"/>
</dbReference>
<dbReference type="OrthoDB" id="9810236at2"/>
<keyword evidence="4" id="KW-0479">Metal-binding</keyword>
<dbReference type="InterPro" id="IPR006483">
    <property type="entry name" value="CRISPR-assoc_Cas3_HD"/>
</dbReference>
<dbReference type="InterPro" id="IPR038257">
    <property type="entry name" value="CRISPR-assoc_Cas3_HD_sf"/>
</dbReference>
<dbReference type="Proteomes" id="UP000318336">
    <property type="component" value="Unassembled WGS sequence"/>
</dbReference>
<evidence type="ECO:0000256" key="4">
    <source>
        <dbReference type="ARBA" id="ARBA00022723"/>
    </source>
</evidence>
<proteinExistence type="inferred from homology"/>
<keyword evidence="7 11" id="KW-0347">Helicase</keyword>
<keyword evidence="6" id="KW-0378">Hydrolase</keyword>
<keyword evidence="8" id="KW-0067">ATP-binding</keyword>
<keyword evidence="5" id="KW-0547">Nucleotide-binding</keyword>
<dbReference type="InterPro" id="IPR001650">
    <property type="entry name" value="Helicase_C-like"/>
</dbReference>
<dbReference type="Pfam" id="PF18395">
    <property type="entry name" value="Cas3_C"/>
    <property type="match status" value="1"/>
</dbReference>
<dbReference type="InterPro" id="IPR006474">
    <property type="entry name" value="Helicase_Cas3_CRISPR-ass_core"/>
</dbReference>
<evidence type="ECO:0000256" key="9">
    <source>
        <dbReference type="ARBA" id="ARBA00023118"/>
    </source>
</evidence>
<comment type="caution">
    <text evidence="11">The sequence shown here is derived from an EMBL/GenBank/DDBJ whole genome shotgun (WGS) entry which is preliminary data.</text>
</comment>
<dbReference type="InterPro" id="IPR027417">
    <property type="entry name" value="P-loop_NTPase"/>
</dbReference>
<dbReference type="GO" id="GO:0051607">
    <property type="term" value="P:defense response to virus"/>
    <property type="evidence" value="ECO:0007669"/>
    <property type="project" value="UniProtKB-KW"/>
</dbReference>
<dbReference type="GO" id="GO:0046872">
    <property type="term" value="F:metal ion binding"/>
    <property type="evidence" value="ECO:0007669"/>
    <property type="project" value="UniProtKB-KW"/>
</dbReference>
<name>A0A542XFV8_9MICO</name>
<dbReference type="AlphaFoldDB" id="A0A542XFV8"/>
<organism evidence="11 12">
    <name type="scientific">Barrientosiimonas humi</name>
    <dbReference type="NCBI Taxonomy" id="999931"/>
    <lineage>
        <taxon>Bacteria</taxon>
        <taxon>Bacillati</taxon>
        <taxon>Actinomycetota</taxon>
        <taxon>Actinomycetes</taxon>
        <taxon>Micrococcales</taxon>
        <taxon>Dermacoccaceae</taxon>
        <taxon>Barrientosiimonas</taxon>
    </lineage>
</organism>
<evidence type="ECO:0000256" key="2">
    <source>
        <dbReference type="ARBA" id="ARBA00009046"/>
    </source>
</evidence>
<dbReference type="PANTHER" id="PTHR47963">
    <property type="entry name" value="DEAD-BOX ATP-DEPENDENT RNA HELICASE 47, MITOCHONDRIAL"/>
    <property type="match status" value="1"/>
</dbReference>
<feature type="domain" description="HD Cas3-type" evidence="10">
    <location>
        <begin position="17"/>
        <end position="221"/>
    </location>
</feature>
<dbReference type="NCBIfam" id="TIGR01596">
    <property type="entry name" value="cas3_HD"/>
    <property type="match status" value="1"/>
</dbReference>
<evidence type="ECO:0000313" key="11">
    <source>
        <dbReference type="EMBL" id="TQL34700.1"/>
    </source>
</evidence>
<evidence type="ECO:0000256" key="5">
    <source>
        <dbReference type="ARBA" id="ARBA00022741"/>
    </source>
</evidence>
<keyword evidence="3" id="KW-0540">Nuclease</keyword>
<protein>
    <submittedName>
        <fullName evidence="11">CRISPR-associated endonuclease/helicase Cas3</fullName>
    </submittedName>
</protein>
<accession>A0A542XFV8</accession>
<comment type="similarity">
    <text evidence="1">In the N-terminal section; belongs to the CRISPR-associated nuclease Cas3-HD family.</text>
</comment>
<dbReference type="GO" id="GO:0016787">
    <property type="term" value="F:hydrolase activity"/>
    <property type="evidence" value="ECO:0007669"/>
    <property type="project" value="UniProtKB-KW"/>
</dbReference>
<keyword evidence="9" id="KW-0051">Antiviral defense</keyword>
<evidence type="ECO:0000256" key="7">
    <source>
        <dbReference type="ARBA" id="ARBA00022806"/>
    </source>
</evidence>
<dbReference type="NCBIfam" id="TIGR01587">
    <property type="entry name" value="cas3_core"/>
    <property type="match status" value="1"/>
</dbReference>
<dbReference type="Pfam" id="PF22590">
    <property type="entry name" value="Cas3-like_C_2"/>
    <property type="match status" value="1"/>
</dbReference>
<dbReference type="InterPro" id="IPR050547">
    <property type="entry name" value="DEAD_box_RNA_helicases"/>
</dbReference>
<dbReference type="Pfam" id="PF00270">
    <property type="entry name" value="DEAD"/>
    <property type="match status" value="1"/>
</dbReference>
<gene>
    <name evidence="11" type="ORF">FB554_2877</name>
</gene>
<reference evidence="11 12" key="1">
    <citation type="submission" date="2019-06" db="EMBL/GenBank/DDBJ databases">
        <title>Sequencing the genomes of 1000 actinobacteria strains.</title>
        <authorList>
            <person name="Klenk H.-P."/>
        </authorList>
    </citation>
    <scope>NUCLEOTIDE SEQUENCE [LARGE SCALE GENOMIC DNA]</scope>
    <source>
        <strain evidence="11 12">DSM 24617</strain>
    </source>
</reference>
<dbReference type="InterPro" id="IPR054712">
    <property type="entry name" value="Cas3-like_dom"/>
</dbReference>
<dbReference type="GO" id="GO:0003724">
    <property type="term" value="F:RNA helicase activity"/>
    <property type="evidence" value="ECO:0007669"/>
    <property type="project" value="TreeGrafter"/>
</dbReference>
<evidence type="ECO:0000256" key="8">
    <source>
        <dbReference type="ARBA" id="ARBA00022840"/>
    </source>
</evidence>
<dbReference type="RefSeq" id="WP_142007067.1">
    <property type="nucleotide sequence ID" value="NZ_CAJTBP010000001.1"/>
</dbReference>
<dbReference type="GO" id="GO:0004519">
    <property type="term" value="F:endonuclease activity"/>
    <property type="evidence" value="ECO:0007669"/>
    <property type="project" value="UniProtKB-KW"/>
</dbReference>
<evidence type="ECO:0000259" key="10">
    <source>
        <dbReference type="PROSITE" id="PS51643"/>
    </source>
</evidence>
<dbReference type="InterPro" id="IPR041372">
    <property type="entry name" value="Cas3_C"/>
</dbReference>
<comment type="similarity">
    <text evidence="2">In the central section; belongs to the CRISPR-associated helicase Cas3 family.</text>
</comment>
<evidence type="ECO:0000313" key="12">
    <source>
        <dbReference type="Proteomes" id="UP000318336"/>
    </source>
</evidence>